<evidence type="ECO:0000313" key="3">
    <source>
        <dbReference type="Proteomes" id="UP000620550"/>
    </source>
</evidence>
<gene>
    <name evidence="2" type="ORF">GCM10017764_29480</name>
</gene>
<evidence type="ECO:0000313" key="2">
    <source>
        <dbReference type="EMBL" id="GHE44383.1"/>
    </source>
</evidence>
<sequence>MYKHWKGTIEPENGYNGIDSVVGIGGLLLNAVTIYFVYITYQQQRKQIEEQNEQLAKSDKEAEFNRLLDIIYKQLDHTRFKYNADAEELFKISTALEVCDMPEIMKNLKNINNAMRALNYEGNFYAQIIERCGLNNNDRAYLYNIYNNNVPEHYVALIYNLSDFGESYAHGDEFKEKFDKEYLDYYDGAFATSNEKSITGVLDLQIEKDREKMMDKVKDEYTNFMCSLSLSAEIVERNQYYGEIFDKLN</sequence>
<keyword evidence="1" id="KW-1133">Transmembrane helix</keyword>
<protein>
    <recommendedName>
        <fullName evidence="4">Phage abortive infection protein</fullName>
    </recommendedName>
</protein>
<organism evidence="2 3">
    <name type="scientific">Sphingobacterium griseoflavum</name>
    <dbReference type="NCBI Taxonomy" id="1474952"/>
    <lineage>
        <taxon>Bacteria</taxon>
        <taxon>Pseudomonadati</taxon>
        <taxon>Bacteroidota</taxon>
        <taxon>Sphingobacteriia</taxon>
        <taxon>Sphingobacteriales</taxon>
        <taxon>Sphingobacteriaceae</taxon>
        <taxon>Sphingobacterium</taxon>
    </lineage>
</organism>
<keyword evidence="1" id="KW-0472">Membrane</keyword>
<proteinExistence type="predicted"/>
<dbReference type="Proteomes" id="UP000620550">
    <property type="component" value="Unassembled WGS sequence"/>
</dbReference>
<evidence type="ECO:0000256" key="1">
    <source>
        <dbReference type="SAM" id="Phobius"/>
    </source>
</evidence>
<keyword evidence="3" id="KW-1185">Reference proteome</keyword>
<dbReference type="EMBL" id="BNAF01000012">
    <property type="protein sequence ID" value="GHE44383.1"/>
    <property type="molecule type" value="Genomic_DNA"/>
</dbReference>
<evidence type="ECO:0008006" key="4">
    <source>
        <dbReference type="Google" id="ProtNLM"/>
    </source>
</evidence>
<reference evidence="3" key="1">
    <citation type="journal article" date="2019" name="Int. J. Syst. Evol. Microbiol.">
        <title>The Global Catalogue of Microorganisms (GCM) 10K type strain sequencing project: providing services to taxonomists for standard genome sequencing and annotation.</title>
        <authorList>
            <consortium name="The Broad Institute Genomics Platform"/>
            <consortium name="The Broad Institute Genome Sequencing Center for Infectious Disease"/>
            <person name="Wu L."/>
            <person name="Ma J."/>
        </authorList>
    </citation>
    <scope>NUCLEOTIDE SEQUENCE [LARGE SCALE GENOMIC DNA]</scope>
    <source>
        <strain evidence="3">CGMCC 1.12966</strain>
    </source>
</reference>
<comment type="caution">
    <text evidence="2">The sequence shown here is derived from an EMBL/GenBank/DDBJ whole genome shotgun (WGS) entry which is preliminary data.</text>
</comment>
<keyword evidence="1" id="KW-0812">Transmembrane</keyword>
<feature type="transmembrane region" description="Helical" evidence="1">
    <location>
        <begin position="20"/>
        <end position="41"/>
    </location>
</feature>
<accession>A0ABQ3I187</accession>
<name>A0ABQ3I187_9SPHI</name>